<gene>
    <name evidence="2" type="ORF">Catovirus_1_745</name>
</gene>
<keyword evidence="1" id="KW-0812">Transmembrane</keyword>
<reference evidence="2" key="1">
    <citation type="journal article" date="2017" name="Science">
        <title>Giant viruses with an expanded complement of translation system components.</title>
        <authorList>
            <person name="Schulz F."/>
            <person name="Yutin N."/>
            <person name="Ivanova N.N."/>
            <person name="Ortega D.R."/>
            <person name="Lee T.K."/>
            <person name="Vierheilig J."/>
            <person name="Daims H."/>
            <person name="Horn M."/>
            <person name="Wagner M."/>
            <person name="Jensen G.J."/>
            <person name="Kyrpides N.C."/>
            <person name="Koonin E.V."/>
            <person name="Woyke T."/>
        </authorList>
    </citation>
    <scope>NUCLEOTIDE SEQUENCE</scope>
    <source>
        <strain evidence="2">CTV1</strain>
    </source>
</reference>
<organism evidence="2">
    <name type="scientific">Catovirus CTV1</name>
    <dbReference type="NCBI Taxonomy" id="1977631"/>
    <lineage>
        <taxon>Viruses</taxon>
        <taxon>Varidnaviria</taxon>
        <taxon>Bamfordvirae</taxon>
        <taxon>Nucleocytoviricota</taxon>
        <taxon>Megaviricetes</taxon>
        <taxon>Imitervirales</taxon>
        <taxon>Mimiviridae</taxon>
        <taxon>Klosneuvirinae</taxon>
        <taxon>Catovirus</taxon>
    </lineage>
</organism>
<evidence type="ECO:0000313" key="2">
    <source>
        <dbReference type="EMBL" id="ARF08695.1"/>
    </source>
</evidence>
<dbReference type="EMBL" id="KY684083">
    <property type="protein sequence ID" value="ARF08695.1"/>
    <property type="molecule type" value="Genomic_DNA"/>
</dbReference>
<feature type="transmembrane region" description="Helical" evidence="1">
    <location>
        <begin position="117"/>
        <end position="138"/>
    </location>
</feature>
<feature type="transmembrane region" description="Helical" evidence="1">
    <location>
        <begin position="91"/>
        <end position="111"/>
    </location>
</feature>
<proteinExistence type="predicted"/>
<keyword evidence="1" id="KW-1133">Transmembrane helix</keyword>
<name>A0A1V0SAE5_9VIRU</name>
<keyword evidence="1" id="KW-0472">Membrane</keyword>
<accession>A0A1V0SAE5</accession>
<feature type="transmembrane region" description="Helical" evidence="1">
    <location>
        <begin position="6"/>
        <end position="39"/>
    </location>
</feature>
<sequence length="148" mass="17254">MINNLLFIIFCLLLFSIIWNFMFQILFVIIAIISYFVAFSVNYEKTIGRNLPDGKKIILNILNFSLKIPNDINIIKDGEYYKFDKNELTNFLHLFSSILSTFFLLLSIIISPNNISIVFFIKSIMFGLLLSVCTQFLVKILCKRFSKI</sequence>
<protein>
    <submittedName>
        <fullName evidence="2">Uncharacterized protein</fullName>
    </submittedName>
</protein>
<evidence type="ECO:0000256" key="1">
    <source>
        <dbReference type="SAM" id="Phobius"/>
    </source>
</evidence>